<keyword evidence="1" id="KW-0175">Coiled coil</keyword>
<feature type="compositionally biased region" description="Low complexity" evidence="2">
    <location>
        <begin position="80"/>
        <end position="96"/>
    </location>
</feature>
<dbReference type="AlphaFoldDB" id="A0AAW2MGB4"/>
<proteinExistence type="predicted"/>
<protein>
    <submittedName>
        <fullName evidence="3">Uncharacterized protein</fullName>
    </submittedName>
</protein>
<evidence type="ECO:0000256" key="2">
    <source>
        <dbReference type="SAM" id="MobiDB-lite"/>
    </source>
</evidence>
<feature type="region of interest" description="Disordered" evidence="2">
    <location>
        <begin position="77"/>
        <end position="104"/>
    </location>
</feature>
<reference evidence="3" key="1">
    <citation type="submission" date="2020-06" db="EMBL/GenBank/DDBJ databases">
        <authorList>
            <person name="Li T."/>
            <person name="Hu X."/>
            <person name="Zhang T."/>
            <person name="Song X."/>
            <person name="Zhang H."/>
            <person name="Dai N."/>
            <person name="Sheng W."/>
            <person name="Hou X."/>
            <person name="Wei L."/>
        </authorList>
    </citation>
    <scope>NUCLEOTIDE SEQUENCE</scope>
    <source>
        <strain evidence="3">G02</strain>
        <tissue evidence="3">Leaf</tissue>
    </source>
</reference>
<sequence>MGPAASHRVDQKQHVTEKLDQLVEQVEEIEKALQKQKEVKDMYKMRLEKTQVFLKYCLQVAQDNGFLELIVNKDKDEDLSLSPTTPTHSTTLTPQLSPSPPQFHPHLAPLIRQAKINGWYIDPQEVHFVTLPSS</sequence>
<gene>
    <name evidence="3" type="ORF">Sradi_5034700</name>
</gene>
<accession>A0AAW2MGB4</accession>
<name>A0AAW2MGB4_SESRA</name>
<evidence type="ECO:0000256" key="1">
    <source>
        <dbReference type="SAM" id="Coils"/>
    </source>
</evidence>
<comment type="caution">
    <text evidence="3">The sequence shown here is derived from an EMBL/GenBank/DDBJ whole genome shotgun (WGS) entry which is preliminary data.</text>
</comment>
<feature type="coiled-coil region" evidence="1">
    <location>
        <begin position="12"/>
        <end position="46"/>
    </location>
</feature>
<evidence type="ECO:0000313" key="3">
    <source>
        <dbReference type="EMBL" id="KAL0330480.1"/>
    </source>
</evidence>
<dbReference type="EMBL" id="JACGWJ010000022">
    <property type="protein sequence ID" value="KAL0330480.1"/>
    <property type="molecule type" value="Genomic_DNA"/>
</dbReference>
<organism evidence="3">
    <name type="scientific">Sesamum radiatum</name>
    <name type="common">Black benniseed</name>
    <dbReference type="NCBI Taxonomy" id="300843"/>
    <lineage>
        <taxon>Eukaryota</taxon>
        <taxon>Viridiplantae</taxon>
        <taxon>Streptophyta</taxon>
        <taxon>Embryophyta</taxon>
        <taxon>Tracheophyta</taxon>
        <taxon>Spermatophyta</taxon>
        <taxon>Magnoliopsida</taxon>
        <taxon>eudicotyledons</taxon>
        <taxon>Gunneridae</taxon>
        <taxon>Pentapetalae</taxon>
        <taxon>asterids</taxon>
        <taxon>lamiids</taxon>
        <taxon>Lamiales</taxon>
        <taxon>Pedaliaceae</taxon>
        <taxon>Sesamum</taxon>
    </lineage>
</organism>
<reference evidence="3" key="2">
    <citation type="journal article" date="2024" name="Plant">
        <title>Genomic evolution and insights into agronomic trait innovations of Sesamum species.</title>
        <authorList>
            <person name="Miao H."/>
            <person name="Wang L."/>
            <person name="Qu L."/>
            <person name="Liu H."/>
            <person name="Sun Y."/>
            <person name="Le M."/>
            <person name="Wang Q."/>
            <person name="Wei S."/>
            <person name="Zheng Y."/>
            <person name="Lin W."/>
            <person name="Duan Y."/>
            <person name="Cao H."/>
            <person name="Xiong S."/>
            <person name="Wang X."/>
            <person name="Wei L."/>
            <person name="Li C."/>
            <person name="Ma Q."/>
            <person name="Ju M."/>
            <person name="Zhao R."/>
            <person name="Li G."/>
            <person name="Mu C."/>
            <person name="Tian Q."/>
            <person name="Mei H."/>
            <person name="Zhang T."/>
            <person name="Gao T."/>
            <person name="Zhang H."/>
        </authorList>
    </citation>
    <scope>NUCLEOTIDE SEQUENCE</scope>
    <source>
        <strain evidence="3">G02</strain>
    </source>
</reference>